<name>A0ABS8N0B2_9FLAO</name>
<protein>
    <submittedName>
        <fullName evidence="1">Uncharacterized protein</fullName>
    </submittedName>
</protein>
<dbReference type="Proteomes" id="UP001430919">
    <property type="component" value="Unassembled WGS sequence"/>
</dbReference>
<evidence type="ECO:0000313" key="2">
    <source>
        <dbReference type="Proteomes" id="UP001430919"/>
    </source>
</evidence>
<comment type="caution">
    <text evidence="1">The sequence shown here is derived from an EMBL/GenBank/DDBJ whole genome shotgun (WGS) entry which is preliminary data.</text>
</comment>
<gene>
    <name evidence="1" type="ORF">LNQ49_19850</name>
</gene>
<keyword evidence="2" id="KW-1185">Reference proteome</keyword>
<evidence type="ECO:0000313" key="1">
    <source>
        <dbReference type="EMBL" id="MCC9073841.1"/>
    </source>
</evidence>
<dbReference type="RefSeq" id="WP_229990749.1">
    <property type="nucleotide sequence ID" value="NZ_JAJJMO010000001.1"/>
</dbReference>
<accession>A0ABS8N0B2</accession>
<dbReference type="EMBL" id="JAJJMO010000001">
    <property type="protein sequence ID" value="MCC9073841.1"/>
    <property type="molecule type" value="Genomic_DNA"/>
</dbReference>
<reference evidence="1" key="1">
    <citation type="submission" date="2021-11" db="EMBL/GenBank/DDBJ databases">
        <title>Description of novel Flavobacterium species.</title>
        <authorList>
            <person name="Saticioglu I.B."/>
            <person name="Ay H."/>
            <person name="Altun S."/>
            <person name="Duman M."/>
        </authorList>
    </citation>
    <scope>NUCLEOTIDE SEQUENCE</scope>
    <source>
        <strain evidence="1">F-65</strain>
    </source>
</reference>
<organism evidence="1 2">
    <name type="scientific">Flavobacterium pisciphilum</name>
    <dbReference type="NCBI Taxonomy" id="2893755"/>
    <lineage>
        <taxon>Bacteria</taxon>
        <taxon>Pseudomonadati</taxon>
        <taxon>Bacteroidota</taxon>
        <taxon>Flavobacteriia</taxon>
        <taxon>Flavobacteriales</taxon>
        <taxon>Flavobacteriaceae</taxon>
        <taxon>Flavobacterium</taxon>
    </lineage>
</organism>
<sequence>MNWAELKKNIYYVDGSLRDIYIKNTDIVDNEKWCEFVNNNYVINWFNGIREINEDKIDFESVKGYLNNNHNLCSSASVYIEKIRINNHFFIDEEIENDISPNEINTIQDHEKIIKYMTELSILLNKPVILTPEGTEKEILIRVTKNGIEYFPEN</sequence>
<proteinExistence type="predicted"/>